<evidence type="ECO:0000313" key="3">
    <source>
        <dbReference type="Proteomes" id="UP000198412"/>
    </source>
</evidence>
<dbReference type="EMBL" id="FZNX01000001">
    <property type="protein sequence ID" value="SNR30107.1"/>
    <property type="molecule type" value="Genomic_DNA"/>
</dbReference>
<name>A0A238V7V2_9FLAO</name>
<dbReference type="OrthoDB" id="1421312at2"/>
<feature type="chain" id="PRO_5013394159" evidence="1">
    <location>
        <begin position="20"/>
        <end position="314"/>
    </location>
</feature>
<organism evidence="2 3">
    <name type="scientific">Lutibacter flavus</name>
    <dbReference type="NCBI Taxonomy" id="691689"/>
    <lineage>
        <taxon>Bacteria</taxon>
        <taxon>Pseudomonadati</taxon>
        <taxon>Bacteroidota</taxon>
        <taxon>Flavobacteriia</taxon>
        <taxon>Flavobacteriales</taxon>
        <taxon>Flavobacteriaceae</taxon>
        <taxon>Lutibacter</taxon>
    </lineage>
</organism>
<keyword evidence="3" id="KW-1185">Reference proteome</keyword>
<evidence type="ECO:0000313" key="2">
    <source>
        <dbReference type="EMBL" id="SNR30107.1"/>
    </source>
</evidence>
<keyword evidence="1" id="KW-0732">Signal</keyword>
<dbReference type="InterPro" id="IPR025737">
    <property type="entry name" value="FApF"/>
</dbReference>
<feature type="signal peptide" evidence="1">
    <location>
        <begin position="1"/>
        <end position="19"/>
    </location>
</feature>
<protein>
    <submittedName>
        <fullName evidence="2">Putative MetA-pathway of phenol degradation</fullName>
    </submittedName>
</protein>
<dbReference type="Pfam" id="PF13557">
    <property type="entry name" value="Phenol_MetA_deg"/>
    <property type="match status" value="1"/>
</dbReference>
<accession>A0A238V7V2</accession>
<proteinExistence type="predicted"/>
<dbReference type="Proteomes" id="UP000198412">
    <property type="component" value="Unassembled WGS sequence"/>
</dbReference>
<dbReference type="AlphaFoldDB" id="A0A238V7V2"/>
<dbReference type="RefSeq" id="WP_089376427.1">
    <property type="nucleotide sequence ID" value="NZ_FZNX01000001.1"/>
</dbReference>
<sequence>MKRVFLLLLTFCCFQIANAQYTEIINSKRPGFSESPYSIGTNVYQFETGFFYRNSDNPSILSNPNTYGSDLLFRYSRFSEKLEFDLNLAYQFDEVKNPFGDNYHINGLSDLTIGAKYLIRQQEFSDRSKEIRSFKKRYAFDWKRIIPSIGVYAGVHTKFISKDYKADEMSYKLALLLQNDFTDRLVVLTNLIADNYTTDDEFYKYIVTMTYAIDQNWSFFIENQGRYQDKFSPQYQFGTGLAYLVNENLQIDAAARTNFFDNYTYTYFSTGFAWRLDRHVDSFVFKDAPKKINTKNKKGFFGRLFGKLFRKRRN</sequence>
<gene>
    <name evidence="2" type="ORF">SAMN04488111_0042</name>
</gene>
<reference evidence="3" key="1">
    <citation type="submission" date="2017-06" db="EMBL/GenBank/DDBJ databases">
        <authorList>
            <person name="Varghese N."/>
            <person name="Submissions S."/>
        </authorList>
    </citation>
    <scope>NUCLEOTIDE SEQUENCE [LARGE SCALE GENOMIC DNA]</scope>
    <source>
        <strain evidence="3">DSM 27993</strain>
    </source>
</reference>
<evidence type="ECO:0000256" key="1">
    <source>
        <dbReference type="SAM" id="SignalP"/>
    </source>
</evidence>